<evidence type="ECO:0000256" key="9">
    <source>
        <dbReference type="ARBA" id="ARBA00023242"/>
    </source>
</evidence>
<protein>
    <recommendedName>
        <fullName evidence="5">RBPJ-interacting and tubulin-associated protein 1</fullName>
    </recommendedName>
    <alternativeName>
        <fullName evidence="11">RBPJ-interacting and tubulin-associated protein</fullName>
    </alternativeName>
</protein>
<gene>
    <name evidence="13" type="ORF">GDO86_001745</name>
</gene>
<keyword evidence="7" id="KW-0524">Neurogenesis</keyword>
<feature type="compositionally biased region" description="Polar residues" evidence="12">
    <location>
        <begin position="192"/>
        <end position="205"/>
    </location>
</feature>
<dbReference type="GO" id="GO:0051168">
    <property type="term" value="P:nuclear export"/>
    <property type="evidence" value="ECO:0007669"/>
    <property type="project" value="InterPro"/>
</dbReference>
<organism evidence="13 14">
    <name type="scientific">Hymenochirus boettgeri</name>
    <name type="common">Congo dwarf clawed frog</name>
    <dbReference type="NCBI Taxonomy" id="247094"/>
    <lineage>
        <taxon>Eukaryota</taxon>
        <taxon>Metazoa</taxon>
        <taxon>Chordata</taxon>
        <taxon>Craniata</taxon>
        <taxon>Vertebrata</taxon>
        <taxon>Euteleostomi</taxon>
        <taxon>Amphibia</taxon>
        <taxon>Batrachia</taxon>
        <taxon>Anura</taxon>
        <taxon>Pipoidea</taxon>
        <taxon>Pipidae</taxon>
        <taxon>Pipinae</taxon>
        <taxon>Hymenochirus</taxon>
    </lineage>
</organism>
<evidence type="ECO:0000256" key="1">
    <source>
        <dbReference type="ARBA" id="ARBA00004123"/>
    </source>
</evidence>
<evidence type="ECO:0000256" key="7">
    <source>
        <dbReference type="ARBA" id="ARBA00022902"/>
    </source>
</evidence>
<dbReference type="Pfam" id="PF17066">
    <property type="entry name" value="RITA"/>
    <property type="match status" value="1"/>
</dbReference>
<dbReference type="PANTHER" id="PTHR34917">
    <property type="entry name" value="RBPJ-INTERACTING AND TUBULIN-ASSOCIATED PROTEIN 1"/>
    <property type="match status" value="1"/>
</dbReference>
<dbReference type="GO" id="GO:0005737">
    <property type="term" value="C:cytoplasm"/>
    <property type="evidence" value="ECO:0007669"/>
    <property type="project" value="UniProtKB-SubCell"/>
</dbReference>
<evidence type="ECO:0000256" key="4">
    <source>
        <dbReference type="ARBA" id="ARBA00011667"/>
    </source>
</evidence>
<dbReference type="GO" id="GO:0007399">
    <property type="term" value="P:nervous system development"/>
    <property type="evidence" value="ECO:0007669"/>
    <property type="project" value="UniProtKB-KW"/>
</dbReference>
<evidence type="ECO:0000256" key="12">
    <source>
        <dbReference type="SAM" id="MobiDB-lite"/>
    </source>
</evidence>
<dbReference type="Proteomes" id="UP000812440">
    <property type="component" value="Chromosome 1"/>
</dbReference>
<dbReference type="GO" id="GO:0007219">
    <property type="term" value="P:Notch signaling pathway"/>
    <property type="evidence" value="ECO:0007669"/>
    <property type="project" value="UniProtKB-KW"/>
</dbReference>
<dbReference type="GO" id="GO:0005634">
    <property type="term" value="C:nucleus"/>
    <property type="evidence" value="ECO:0007669"/>
    <property type="project" value="UniProtKB-SubCell"/>
</dbReference>
<keyword evidence="8" id="KW-0914">Notch signaling pathway</keyword>
<comment type="similarity">
    <text evidence="3">Belongs to the RITA family.</text>
</comment>
<evidence type="ECO:0000256" key="5">
    <source>
        <dbReference type="ARBA" id="ARBA00014447"/>
    </source>
</evidence>
<evidence type="ECO:0000256" key="8">
    <source>
        <dbReference type="ARBA" id="ARBA00022976"/>
    </source>
</evidence>
<proteinExistence type="inferred from homology"/>
<evidence type="ECO:0000313" key="14">
    <source>
        <dbReference type="Proteomes" id="UP000812440"/>
    </source>
</evidence>
<dbReference type="GO" id="GO:0045746">
    <property type="term" value="P:negative regulation of Notch signaling pathway"/>
    <property type="evidence" value="ECO:0007669"/>
    <property type="project" value="TreeGrafter"/>
</dbReference>
<sequence>MSVDLAIIGHHTAPPQRKSRSAYRFKAANSFVDETLFGNSSDRVDRTVQWTTTPRQAPLLWSPGEIKEVKETLSSRPNSTPSGTPRKKIHYRVKSRSPSYCDESLFGPKLEECSWEAPWVKKEDTVKLRPLLWCPPQRLVPQNSKQNNKTLPLRAVHPPEVLDNAVEFNKGTSNFWKPPESDSDSGGYSSSLNTPSNSARHQQGISGRETVRSLSCSGRVTARRGSLKIQDRPPWK</sequence>
<evidence type="ECO:0000256" key="6">
    <source>
        <dbReference type="ARBA" id="ARBA00022490"/>
    </source>
</evidence>
<evidence type="ECO:0000256" key="10">
    <source>
        <dbReference type="ARBA" id="ARBA00024957"/>
    </source>
</evidence>
<dbReference type="EMBL" id="JAACNH010000001">
    <property type="protein sequence ID" value="KAG8455668.1"/>
    <property type="molecule type" value="Genomic_DNA"/>
</dbReference>
<dbReference type="PANTHER" id="PTHR34917:SF1">
    <property type="entry name" value="RBPJ-INTERACTING AND TUBULIN-ASSOCIATED PROTEIN 1"/>
    <property type="match status" value="1"/>
</dbReference>
<feature type="region of interest" description="Disordered" evidence="12">
    <location>
        <begin position="171"/>
        <end position="236"/>
    </location>
</feature>
<accession>A0A8T2KFX0</accession>
<keyword evidence="9" id="KW-0539">Nucleus</keyword>
<dbReference type="OrthoDB" id="10061257at2759"/>
<comment type="caution">
    <text evidence="13">The sequence shown here is derived from an EMBL/GenBank/DDBJ whole genome shotgun (WGS) entry which is preliminary data.</text>
</comment>
<comment type="function">
    <text evidence="10">Tubulin-binding protein that acts as a negative regulator of Notch signaling pathway. Shuttles between the cytoplasm and the nucleus and mediates the nuclear export of RBPJ/RBPSUH, thereby preventing the interaction between RBPJ/RBPSUH and NICD product of Notch proteins (Notch intracellular domain), leading to down-regulate Notch-mediated transcription. May play a role in neurogenesis.</text>
</comment>
<name>A0A8T2KFX0_9PIPI</name>
<dbReference type="InterPro" id="IPR031418">
    <property type="entry name" value="RITA1"/>
</dbReference>
<keyword evidence="6" id="KW-0963">Cytoplasm</keyword>
<comment type="subcellular location">
    <subcellularLocation>
        <location evidence="2">Cytoplasm</location>
    </subcellularLocation>
    <subcellularLocation>
        <location evidence="1">Nucleus</location>
    </subcellularLocation>
</comment>
<keyword evidence="14" id="KW-1185">Reference proteome</keyword>
<comment type="subunit">
    <text evidence="4">Interacts with RBPJ/RBPSUH.</text>
</comment>
<dbReference type="GO" id="GO:0015631">
    <property type="term" value="F:tubulin binding"/>
    <property type="evidence" value="ECO:0007669"/>
    <property type="project" value="InterPro"/>
</dbReference>
<evidence type="ECO:0000256" key="3">
    <source>
        <dbReference type="ARBA" id="ARBA00010906"/>
    </source>
</evidence>
<evidence type="ECO:0000256" key="2">
    <source>
        <dbReference type="ARBA" id="ARBA00004496"/>
    </source>
</evidence>
<reference evidence="13" key="1">
    <citation type="thesis" date="2020" institute="ProQuest LLC" country="789 East Eisenhower Parkway, Ann Arbor, MI, USA">
        <title>Comparative Genomics and Chromosome Evolution.</title>
        <authorList>
            <person name="Mudd A.B."/>
        </authorList>
    </citation>
    <scope>NUCLEOTIDE SEQUENCE</scope>
    <source>
        <strain evidence="13">Female2</strain>
        <tissue evidence="13">Blood</tissue>
    </source>
</reference>
<dbReference type="AlphaFoldDB" id="A0A8T2KFX0"/>
<evidence type="ECO:0000313" key="13">
    <source>
        <dbReference type="EMBL" id="KAG8455668.1"/>
    </source>
</evidence>
<evidence type="ECO:0000256" key="11">
    <source>
        <dbReference type="ARBA" id="ARBA00031318"/>
    </source>
</evidence>